<evidence type="ECO:0000313" key="1">
    <source>
        <dbReference type="EMBL" id="MBD1433725.1"/>
    </source>
</evidence>
<evidence type="ECO:0000313" key="2">
    <source>
        <dbReference type="Proteomes" id="UP000602759"/>
    </source>
</evidence>
<comment type="caution">
    <text evidence="1">The sequence shown here is derived from an EMBL/GenBank/DDBJ whole genome shotgun (WGS) entry which is preliminary data.</text>
</comment>
<keyword evidence="2" id="KW-1185">Reference proteome</keyword>
<protein>
    <submittedName>
        <fullName evidence="1">Uncharacterized protein</fullName>
    </submittedName>
</protein>
<dbReference type="RefSeq" id="WP_190994672.1">
    <property type="nucleotide sequence ID" value="NZ_JACOIK010000008.1"/>
</dbReference>
<proteinExistence type="predicted"/>
<organism evidence="1 2">
    <name type="scientific">Sphingobacterium micropteri</name>
    <dbReference type="NCBI Taxonomy" id="2763501"/>
    <lineage>
        <taxon>Bacteria</taxon>
        <taxon>Pseudomonadati</taxon>
        <taxon>Bacteroidota</taxon>
        <taxon>Sphingobacteriia</taxon>
        <taxon>Sphingobacteriales</taxon>
        <taxon>Sphingobacteriaceae</taxon>
        <taxon>Sphingobacterium</taxon>
    </lineage>
</organism>
<gene>
    <name evidence="1" type="ORF">H8B06_12875</name>
</gene>
<dbReference type="Proteomes" id="UP000602759">
    <property type="component" value="Unassembled WGS sequence"/>
</dbReference>
<sequence>MTITFLINQTHKEEHSSTTSIIVFEVLKRGHIIWYIGMVDFFLNRRATTSK</sequence>
<dbReference type="EMBL" id="JACOIK010000008">
    <property type="protein sequence ID" value="MBD1433725.1"/>
    <property type="molecule type" value="Genomic_DNA"/>
</dbReference>
<reference evidence="1 2" key="1">
    <citation type="submission" date="2020-08" db="EMBL/GenBank/DDBJ databases">
        <title>Sphingobacterium sp. DN00404 isolated from aquaculture water.</title>
        <authorList>
            <person name="Zhang M."/>
        </authorList>
    </citation>
    <scope>NUCLEOTIDE SEQUENCE [LARGE SCALE GENOMIC DNA]</scope>
    <source>
        <strain evidence="1 2">DN00404</strain>
    </source>
</reference>
<name>A0ABR7YQY8_9SPHI</name>
<accession>A0ABR7YQY8</accession>